<feature type="active site" description="Proton donor/acceptor" evidence="7">
    <location>
        <position position="180"/>
    </location>
</feature>
<evidence type="ECO:0000313" key="9">
    <source>
        <dbReference type="Proteomes" id="UP000217838"/>
    </source>
</evidence>
<evidence type="ECO:0000256" key="3">
    <source>
        <dbReference type="ARBA" id="ARBA00023239"/>
    </source>
</evidence>
<dbReference type="InterPro" id="IPR002915">
    <property type="entry name" value="DeoC/FbaB/LacD_aldolase"/>
</dbReference>
<sequence length="213" mass="22934">MELATYIDHTLLNTSATKEEIESFCNSAKDYPFASVFVHPYHVSFAKELLESTNVPIGTTVGFPLGSNTPDVKIYEAKNALDNGAGELDMVLNLPAFFSLDFETVSKEIREIKKLLGDRILKVIIETCLLDDEQKILACQLVADAGADFVKTSTGCSTSGAKVSDVSLMHKACGTRCRVKASGGIRDKESALLMIEAGASRIGTSSSTKIMLS</sequence>
<dbReference type="NCBIfam" id="TIGR00126">
    <property type="entry name" value="deoC"/>
    <property type="match status" value="1"/>
</dbReference>
<dbReference type="PANTHER" id="PTHR10889">
    <property type="entry name" value="DEOXYRIBOSE-PHOSPHATE ALDOLASE"/>
    <property type="match status" value="1"/>
</dbReference>
<dbReference type="SMART" id="SM01133">
    <property type="entry name" value="DeoC"/>
    <property type="match status" value="1"/>
</dbReference>
<evidence type="ECO:0000256" key="7">
    <source>
        <dbReference type="HAMAP-Rule" id="MF_00114"/>
    </source>
</evidence>
<dbReference type="GO" id="GO:0016052">
    <property type="term" value="P:carbohydrate catabolic process"/>
    <property type="evidence" value="ECO:0007669"/>
    <property type="project" value="TreeGrafter"/>
</dbReference>
<dbReference type="InterPro" id="IPR013785">
    <property type="entry name" value="Aldolase_TIM"/>
</dbReference>
<evidence type="ECO:0000256" key="2">
    <source>
        <dbReference type="ARBA" id="ARBA00022490"/>
    </source>
</evidence>
<comment type="function">
    <text evidence="6 7">Catalyzes a reversible aldol reaction between acetaldehyde and D-glyceraldehyde 3-phosphate to generate 2-deoxy-D-ribose 5-phosphate.</text>
</comment>
<evidence type="ECO:0000256" key="1">
    <source>
        <dbReference type="ARBA" id="ARBA00010936"/>
    </source>
</evidence>
<evidence type="ECO:0000256" key="6">
    <source>
        <dbReference type="ARBA" id="ARBA00056337"/>
    </source>
</evidence>
<keyword evidence="4 7" id="KW-0704">Schiff base</keyword>
<protein>
    <recommendedName>
        <fullName evidence="7">Deoxyribose-phosphate aldolase</fullName>
        <shortName evidence="7">DERA</shortName>
        <ecNumber evidence="7">4.1.2.4</ecNumber>
    </recommendedName>
    <alternativeName>
        <fullName evidence="7">2-deoxy-D-ribose 5-phosphate aldolase</fullName>
    </alternativeName>
    <alternativeName>
        <fullName evidence="7">Phosphodeoxyriboaldolase</fullName>
        <shortName evidence="7">Deoxyriboaldolase</shortName>
    </alternativeName>
</protein>
<comment type="pathway">
    <text evidence="7">Carbohydrate degradation; 2-deoxy-D-ribose 1-phosphate degradation; D-glyceraldehyde 3-phosphate and acetaldehyde from 2-deoxy-alpha-D-ribose 1-phosphate: step 2/2.</text>
</comment>
<dbReference type="UniPathway" id="UPA00002">
    <property type="reaction ID" value="UER00468"/>
</dbReference>
<evidence type="ECO:0000256" key="5">
    <source>
        <dbReference type="ARBA" id="ARBA00048791"/>
    </source>
</evidence>
<evidence type="ECO:0000256" key="4">
    <source>
        <dbReference type="ARBA" id="ARBA00023270"/>
    </source>
</evidence>
<comment type="catalytic activity">
    <reaction evidence="5 7">
        <text>2-deoxy-D-ribose 5-phosphate = D-glyceraldehyde 3-phosphate + acetaldehyde</text>
        <dbReference type="Rhea" id="RHEA:12821"/>
        <dbReference type="ChEBI" id="CHEBI:15343"/>
        <dbReference type="ChEBI" id="CHEBI:59776"/>
        <dbReference type="ChEBI" id="CHEBI:62877"/>
        <dbReference type="EC" id="4.1.2.4"/>
    </reaction>
</comment>
<dbReference type="SUPFAM" id="SSF51569">
    <property type="entry name" value="Aldolase"/>
    <property type="match status" value="1"/>
</dbReference>
<feature type="active site" description="Proton donor/acceptor" evidence="7">
    <location>
        <position position="89"/>
    </location>
</feature>
<organism evidence="8 9">
    <name type="scientific">Aerophobetes bacterium</name>
    <dbReference type="NCBI Taxonomy" id="2030807"/>
    <lineage>
        <taxon>Bacteria</taxon>
        <taxon>Candidatus Aerophobota</taxon>
    </lineage>
</organism>
<proteinExistence type="inferred from homology"/>
<keyword evidence="2 7" id="KW-0963">Cytoplasm</keyword>
<evidence type="ECO:0000313" key="8">
    <source>
        <dbReference type="EMBL" id="PCI94632.1"/>
    </source>
</evidence>
<dbReference type="InterPro" id="IPR011343">
    <property type="entry name" value="DeoC"/>
</dbReference>
<dbReference type="HAMAP" id="MF_00114">
    <property type="entry name" value="DeoC_type1"/>
    <property type="match status" value="1"/>
</dbReference>
<comment type="similarity">
    <text evidence="1 7">Belongs to the DeoC/FbaB aldolase family. DeoC type 1 subfamily.</text>
</comment>
<dbReference type="GO" id="GO:0004139">
    <property type="term" value="F:deoxyribose-phosphate aldolase activity"/>
    <property type="evidence" value="ECO:0007669"/>
    <property type="project" value="UniProtKB-UniRule"/>
</dbReference>
<dbReference type="GO" id="GO:0005737">
    <property type="term" value="C:cytoplasm"/>
    <property type="evidence" value="ECO:0007669"/>
    <property type="project" value="UniProtKB-SubCell"/>
</dbReference>
<dbReference type="GO" id="GO:0009264">
    <property type="term" value="P:deoxyribonucleotide catabolic process"/>
    <property type="evidence" value="ECO:0007669"/>
    <property type="project" value="UniProtKB-UniRule"/>
</dbReference>
<dbReference type="AlphaFoldDB" id="A0A2A4YID7"/>
<comment type="caution">
    <text evidence="8">The sequence shown here is derived from an EMBL/GenBank/DDBJ whole genome shotgun (WGS) entry which is preliminary data.</text>
</comment>
<dbReference type="EC" id="4.1.2.4" evidence="7"/>
<dbReference type="PANTHER" id="PTHR10889:SF1">
    <property type="entry name" value="DEOXYRIBOSE-PHOSPHATE ALDOLASE"/>
    <property type="match status" value="1"/>
</dbReference>
<comment type="subcellular location">
    <subcellularLocation>
        <location evidence="7">Cytoplasm</location>
    </subcellularLocation>
</comment>
<feature type="active site" description="Schiff-base intermediate with acetaldehyde" evidence="7">
    <location>
        <position position="151"/>
    </location>
</feature>
<dbReference type="FunFam" id="3.20.20.70:FF:000044">
    <property type="entry name" value="Deoxyribose-phosphate aldolase"/>
    <property type="match status" value="1"/>
</dbReference>
<accession>A0A2A4YID7</accession>
<dbReference type="CDD" id="cd00959">
    <property type="entry name" value="DeoC"/>
    <property type="match status" value="1"/>
</dbReference>
<dbReference type="Proteomes" id="UP000217838">
    <property type="component" value="Unassembled WGS sequence"/>
</dbReference>
<dbReference type="PIRSF" id="PIRSF001357">
    <property type="entry name" value="DeoC"/>
    <property type="match status" value="1"/>
</dbReference>
<dbReference type="GO" id="GO:0006018">
    <property type="term" value="P:2-deoxyribose 1-phosphate catabolic process"/>
    <property type="evidence" value="ECO:0007669"/>
    <property type="project" value="UniProtKB-UniRule"/>
</dbReference>
<reference evidence="9" key="1">
    <citation type="submission" date="2017-08" db="EMBL/GenBank/DDBJ databases">
        <title>A dynamic microbial community with high functional redundancy inhabits the cold, oxic subseafloor aquifer.</title>
        <authorList>
            <person name="Tully B.J."/>
            <person name="Wheat C.G."/>
            <person name="Glazer B.T."/>
            <person name="Huber J.A."/>
        </authorList>
    </citation>
    <scope>NUCLEOTIDE SEQUENCE [LARGE SCALE GENOMIC DNA]</scope>
</reference>
<dbReference type="Gene3D" id="3.20.20.70">
    <property type="entry name" value="Aldolase class I"/>
    <property type="match status" value="1"/>
</dbReference>
<dbReference type="EMBL" id="NVUU01000035">
    <property type="protein sequence ID" value="PCI94632.1"/>
    <property type="molecule type" value="Genomic_DNA"/>
</dbReference>
<dbReference type="InterPro" id="IPR028581">
    <property type="entry name" value="DeoC_typeI"/>
</dbReference>
<dbReference type="Pfam" id="PF01791">
    <property type="entry name" value="DeoC"/>
    <property type="match status" value="1"/>
</dbReference>
<gene>
    <name evidence="7 8" type="primary">deoC</name>
    <name evidence="8" type="ORF">COB11_03585</name>
</gene>
<keyword evidence="3 7" id="KW-0456">Lyase</keyword>
<name>A0A2A4YID7_UNCAE</name>